<evidence type="ECO:0000313" key="2">
    <source>
        <dbReference type="EMBL" id="GFR15179.1"/>
    </source>
</evidence>
<feature type="chain" id="PRO_5036470506" evidence="1">
    <location>
        <begin position="23"/>
        <end position="86"/>
    </location>
</feature>
<keyword evidence="3" id="KW-1185">Reference proteome</keyword>
<name>A0A8X6H279_TRICU</name>
<gene>
    <name evidence="2" type="ORF">TNCT_704801</name>
</gene>
<sequence length="86" mass="10080">MIANAILMVTTAFMWSCSLGVGAEYQRRTWWKDTQKPETSNESINKAIKFMLEADKSLMRFSQMISRARWDWSVNITEENRKVKVS</sequence>
<dbReference type="EMBL" id="BMAO01027200">
    <property type="protein sequence ID" value="GFR15179.1"/>
    <property type="molecule type" value="Genomic_DNA"/>
</dbReference>
<proteinExistence type="predicted"/>
<dbReference type="Proteomes" id="UP000887116">
    <property type="component" value="Unassembled WGS sequence"/>
</dbReference>
<keyword evidence="1" id="KW-0732">Signal</keyword>
<evidence type="ECO:0000256" key="1">
    <source>
        <dbReference type="SAM" id="SignalP"/>
    </source>
</evidence>
<comment type="caution">
    <text evidence="2">The sequence shown here is derived from an EMBL/GenBank/DDBJ whole genome shotgun (WGS) entry which is preliminary data.</text>
</comment>
<dbReference type="OrthoDB" id="6443514at2759"/>
<protein>
    <submittedName>
        <fullName evidence="2">Uncharacterized protein</fullName>
    </submittedName>
</protein>
<reference evidence="2" key="1">
    <citation type="submission" date="2020-07" db="EMBL/GenBank/DDBJ databases">
        <title>Multicomponent nature underlies the extraordinary mechanical properties of spider dragline silk.</title>
        <authorList>
            <person name="Kono N."/>
            <person name="Nakamura H."/>
            <person name="Mori M."/>
            <person name="Yoshida Y."/>
            <person name="Ohtoshi R."/>
            <person name="Malay A.D."/>
            <person name="Moran D.A.P."/>
            <person name="Tomita M."/>
            <person name="Numata K."/>
            <person name="Arakawa K."/>
        </authorList>
    </citation>
    <scope>NUCLEOTIDE SEQUENCE</scope>
</reference>
<accession>A0A8X6H279</accession>
<evidence type="ECO:0000313" key="3">
    <source>
        <dbReference type="Proteomes" id="UP000887116"/>
    </source>
</evidence>
<dbReference type="AlphaFoldDB" id="A0A8X6H279"/>
<organism evidence="2 3">
    <name type="scientific">Trichonephila clavata</name>
    <name type="common">Joro spider</name>
    <name type="synonym">Nephila clavata</name>
    <dbReference type="NCBI Taxonomy" id="2740835"/>
    <lineage>
        <taxon>Eukaryota</taxon>
        <taxon>Metazoa</taxon>
        <taxon>Ecdysozoa</taxon>
        <taxon>Arthropoda</taxon>
        <taxon>Chelicerata</taxon>
        <taxon>Arachnida</taxon>
        <taxon>Araneae</taxon>
        <taxon>Araneomorphae</taxon>
        <taxon>Entelegynae</taxon>
        <taxon>Araneoidea</taxon>
        <taxon>Nephilidae</taxon>
        <taxon>Trichonephila</taxon>
    </lineage>
</organism>
<feature type="signal peptide" evidence="1">
    <location>
        <begin position="1"/>
        <end position="22"/>
    </location>
</feature>